<organism evidence="3 4">
    <name type="scientific">Staphylotrichum tortipilum</name>
    <dbReference type="NCBI Taxonomy" id="2831512"/>
    <lineage>
        <taxon>Eukaryota</taxon>
        <taxon>Fungi</taxon>
        <taxon>Dikarya</taxon>
        <taxon>Ascomycota</taxon>
        <taxon>Pezizomycotina</taxon>
        <taxon>Sordariomycetes</taxon>
        <taxon>Sordariomycetidae</taxon>
        <taxon>Sordariales</taxon>
        <taxon>Chaetomiaceae</taxon>
        <taxon>Staphylotrichum</taxon>
    </lineage>
</organism>
<keyword evidence="2" id="KW-1133">Transmembrane helix</keyword>
<keyword evidence="2" id="KW-0812">Transmembrane</keyword>
<dbReference type="AlphaFoldDB" id="A0AAN6MNJ1"/>
<protein>
    <recommendedName>
        <fullName evidence="5">Transmembrane protein</fullName>
    </recommendedName>
</protein>
<reference evidence="3" key="2">
    <citation type="submission" date="2023-05" db="EMBL/GenBank/DDBJ databases">
        <authorList>
            <consortium name="Lawrence Berkeley National Laboratory"/>
            <person name="Steindorff A."/>
            <person name="Hensen N."/>
            <person name="Bonometti L."/>
            <person name="Westerberg I."/>
            <person name="Brannstrom I.O."/>
            <person name="Guillou S."/>
            <person name="Cros-Aarteil S."/>
            <person name="Calhoun S."/>
            <person name="Haridas S."/>
            <person name="Kuo A."/>
            <person name="Mondo S."/>
            <person name="Pangilinan J."/>
            <person name="Riley R."/>
            <person name="Labutti K."/>
            <person name="Andreopoulos B."/>
            <person name="Lipzen A."/>
            <person name="Chen C."/>
            <person name="Yanf M."/>
            <person name="Daum C."/>
            <person name="Ng V."/>
            <person name="Clum A."/>
            <person name="Ohm R."/>
            <person name="Martin F."/>
            <person name="Silar P."/>
            <person name="Natvig D."/>
            <person name="Lalanne C."/>
            <person name="Gautier V."/>
            <person name="Ament-Velasquez S.L."/>
            <person name="Kruys A."/>
            <person name="Hutchinson M.I."/>
            <person name="Powell A.J."/>
            <person name="Barry K."/>
            <person name="Miller A.N."/>
            <person name="Grigoriev I.V."/>
            <person name="Debuchy R."/>
            <person name="Gladieux P."/>
            <person name="Thoren M.H."/>
            <person name="Johannesson H."/>
        </authorList>
    </citation>
    <scope>NUCLEOTIDE SEQUENCE</scope>
    <source>
        <strain evidence="3">CBS 103.79</strain>
    </source>
</reference>
<dbReference type="EMBL" id="MU855443">
    <property type="protein sequence ID" value="KAK3903523.1"/>
    <property type="molecule type" value="Genomic_DNA"/>
</dbReference>
<reference evidence="3" key="1">
    <citation type="journal article" date="2023" name="Mol. Phylogenet. Evol.">
        <title>Genome-scale phylogeny and comparative genomics of the fungal order Sordariales.</title>
        <authorList>
            <person name="Hensen N."/>
            <person name="Bonometti L."/>
            <person name="Westerberg I."/>
            <person name="Brannstrom I.O."/>
            <person name="Guillou S."/>
            <person name="Cros-Aarteil S."/>
            <person name="Calhoun S."/>
            <person name="Haridas S."/>
            <person name="Kuo A."/>
            <person name="Mondo S."/>
            <person name="Pangilinan J."/>
            <person name="Riley R."/>
            <person name="LaButti K."/>
            <person name="Andreopoulos B."/>
            <person name="Lipzen A."/>
            <person name="Chen C."/>
            <person name="Yan M."/>
            <person name="Daum C."/>
            <person name="Ng V."/>
            <person name="Clum A."/>
            <person name="Steindorff A."/>
            <person name="Ohm R.A."/>
            <person name="Martin F."/>
            <person name="Silar P."/>
            <person name="Natvig D.O."/>
            <person name="Lalanne C."/>
            <person name="Gautier V."/>
            <person name="Ament-Velasquez S.L."/>
            <person name="Kruys A."/>
            <person name="Hutchinson M.I."/>
            <person name="Powell A.J."/>
            <person name="Barry K."/>
            <person name="Miller A.N."/>
            <person name="Grigoriev I.V."/>
            <person name="Debuchy R."/>
            <person name="Gladieux P."/>
            <person name="Hiltunen Thoren M."/>
            <person name="Johannesson H."/>
        </authorList>
    </citation>
    <scope>NUCLEOTIDE SEQUENCE</scope>
    <source>
        <strain evidence="3">CBS 103.79</strain>
    </source>
</reference>
<name>A0AAN6MNJ1_9PEZI</name>
<keyword evidence="2" id="KW-0472">Membrane</keyword>
<gene>
    <name evidence="3" type="ORF">C8A05DRAFT_14509</name>
</gene>
<evidence type="ECO:0000256" key="1">
    <source>
        <dbReference type="SAM" id="MobiDB-lite"/>
    </source>
</evidence>
<sequence length="189" mass="20935">MTKHFSLTIFIIAIVSTAVGTCLVSLLACWLVTRRHRAKQQAHDEEKEVNDALDRAIVSYIVKELPSPHGSRTTQPPEPTAATEGPQLPEPAMTTAFQPEPPTPTGDQRQPLRRISSVGSTDPYTPRSGRRTASSHFMDSSERVYADILARPLEHVRAWSEPRVSVPVPAPAPRDDVGWPLTSRERGWV</sequence>
<evidence type="ECO:0008006" key="5">
    <source>
        <dbReference type="Google" id="ProtNLM"/>
    </source>
</evidence>
<feature type="transmembrane region" description="Helical" evidence="2">
    <location>
        <begin position="6"/>
        <end position="32"/>
    </location>
</feature>
<keyword evidence="4" id="KW-1185">Reference proteome</keyword>
<evidence type="ECO:0000313" key="4">
    <source>
        <dbReference type="Proteomes" id="UP001303889"/>
    </source>
</evidence>
<accession>A0AAN6MNJ1</accession>
<proteinExistence type="predicted"/>
<dbReference type="Proteomes" id="UP001303889">
    <property type="component" value="Unassembled WGS sequence"/>
</dbReference>
<evidence type="ECO:0000256" key="2">
    <source>
        <dbReference type="SAM" id="Phobius"/>
    </source>
</evidence>
<evidence type="ECO:0000313" key="3">
    <source>
        <dbReference type="EMBL" id="KAK3903523.1"/>
    </source>
</evidence>
<dbReference type="PROSITE" id="PS51257">
    <property type="entry name" value="PROKAR_LIPOPROTEIN"/>
    <property type="match status" value="1"/>
</dbReference>
<feature type="region of interest" description="Disordered" evidence="1">
    <location>
        <begin position="64"/>
        <end position="137"/>
    </location>
</feature>
<comment type="caution">
    <text evidence="3">The sequence shown here is derived from an EMBL/GenBank/DDBJ whole genome shotgun (WGS) entry which is preliminary data.</text>
</comment>